<dbReference type="RefSeq" id="WP_005476203.1">
    <property type="nucleotide sequence ID" value="NZ_JARULZ010000003.1"/>
</dbReference>
<dbReference type="InterPro" id="IPR003484">
    <property type="entry name" value="NodA"/>
</dbReference>
<sequence length="189" mass="21537">MKSQVQWKTYWEHELKPSDHAELAEYFRTLYGEVNAWAFEGNRSFALGGARPEFRIIGYDDKGVAAHTGVLRRFLRVGTVDQLVADCGLLGVRPDLQRSRVSYDLLVAVRSAVMELKVPFAFGAMREELRRLVLRANATILPDVQVRATSQWDPAEMVIEDHFVYIDPIMQPVEEWPPGKLIDRNGPPL</sequence>
<evidence type="ECO:0000313" key="2">
    <source>
        <dbReference type="Proteomes" id="UP001310290"/>
    </source>
</evidence>
<dbReference type="Gene3D" id="3.40.630.30">
    <property type="match status" value="1"/>
</dbReference>
<accession>A0ABU8B125</accession>
<keyword evidence="2" id="KW-1185">Reference proteome</keyword>
<name>A0ABU8B125_9ACTN</name>
<protein>
    <submittedName>
        <fullName evidence="1">NodA family N-acyltransferase</fullName>
    </submittedName>
</protein>
<dbReference type="Pfam" id="PF02474">
    <property type="entry name" value="NodA"/>
    <property type="match status" value="1"/>
</dbReference>
<proteinExistence type="predicted"/>
<dbReference type="EMBL" id="JARULZ010000003">
    <property type="protein sequence ID" value="MEH0639639.1"/>
    <property type="molecule type" value="Genomic_DNA"/>
</dbReference>
<dbReference type="NCBIfam" id="TIGR04245">
    <property type="entry name" value="nodulat_NodA"/>
    <property type="match status" value="1"/>
</dbReference>
<comment type="caution">
    <text evidence="1">The sequence shown here is derived from an EMBL/GenBank/DDBJ whole genome shotgun (WGS) entry which is preliminary data.</text>
</comment>
<evidence type="ECO:0000313" key="1">
    <source>
        <dbReference type="EMBL" id="MEH0639639.1"/>
    </source>
</evidence>
<gene>
    <name evidence="1" type="ORF">QBA35_41635</name>
</gene>
<dbReference type="GeneID" id="96268469"/>
<reference evidence="1" key="1">
    <citation type="submission" date="2023-04" db="EMBL/GenBank/DDBJ databases">
        <title>Genomic diversity of scab-causing Streptomyces spp. in the province of Quebec, Canada.</title>
        <authorList>
            <person name="Biessy A."/>
            <person name="Cadieux M."/>
            <person name="Ciotola M."/>
            <person name="Filion M."/>
        </authorList>
    </citation>
    <scope>NUCLEOTIDE SEQUENCE</scope>
    <source>
        <strain evidence="1">B21-115</strain>
    </source>
</reference>
<dbReference type="Proteomes" id="UP001310290">
    <property type="component" value="Unassembled WGS sequence"/>
</dbReference>
<organism evidence="1 2">
    <name type="scientific">Streptomyces bottropensis</name>
    <dbReference type="NCBI Taxonomy" id="42235"/>
    <lineage>
        <taxon>Bacteria</taxon>
        <taxon>Bacillati</taxon>
        <taxon>Actinomycetota</taxon>
        <taxon>Actinomycetes</taxon>
        <taxon>Kitasatosporales</taxon>
        <taxon>Streptomycetaceae</taxon>
        <taxon>Streptomyces</taxon>
    </lineage>
</organism>